<dbReference type="SUPFAM" id="SSF53335">
    <property type="entry name" value="S-adenosyl-L-methionine-dependent methyltransferases"/>
    <property type="match status" value="1"/>
</dbReference>
<comment type="caution">
    <text evidence="1">The sequence shown here is derived from an EMBL/GenBank/DDBJ whole genome shotgun (WGS) entry which is preliminary data.</text>
</comment>
<organism evidence="1 2">
    <name type="scientific">Nocardia fluminea</name>
    <dbReference type="NCBI Taxonomy" id="134984"/>
    <lineage>
        <taxon>Bacteria</taxon>
        <taxon>Bacillati</taxon>
        <taxon>Actinomycetota</taxon>
        <taxon>Actinomycetes</taxon>
        <taxon>Mycobacteriales</taxon>
        <taxon>Nocardiaceae</taxon>
        <taxon>Nocardia</taxon>
    </lineage>
</organism>
<name>A0A2N3WYM0_9NOCA</name>
<evidence type="ECO:0000313" key="1">
    <source>
        <dbReference type="EMBL" id="PKV98971.1"/>
    </source>
</evidence>
<dbReference type="InterPro" id="IPR029063">
    <property type="entry name" value="SAM-dependent_MTases_sf"/>
</dbReference>
<evidence type="ECO:0000313" key="2">
    <source>
        <dbReference type="Proteomes" id="UP000233766"/>
    </source>
</evidence>
<accession>A0A2N3WYM0</accession>
<gene>
    <name evidence="1" type="ORF">ATK86_1008</name>
</gene>
<dbReference type="Proteomes" id="UP000233766">
    <property type="component" value="Unassembled WGS sequence"/>
</dbReference>
<keyword evidence="2" id="KW-1185">Reference proteome</keyword>
<dbReference type="RefSeq" id="WP_101463347.1">
    <property type="nucleotide sequence ID" value="NZ_PJMW01000001.1"/>
</dbReference>
<dbReference type="Gene3D" id="3.40.50.150">
    <property type="entry name" value="Vaccinia Virus protein VP39"/>
    <property type="match status" value="1"/>
</dbReference>
<dbReference type="OrthoDB" id="9784823at2"/>
<dbReference type="EMBL" id="PJMW01000001">
    <property type="protein sequence ID" value="PKV98971.1"/>
    <property type="molecule type" value="Genomic_DNA"/>
</dbReference>
<sequence length="706" mass="77277">MPAEHAAAPRLSDNESQLVSYAEIATMAQVKRPVPTTWARRHSNFPAPLDHEGTSPLFDGAAVVDWLVATGHGNTDARQLRAELALHTLSGWCRQVPARILLDALTSLICLRQQLEAPVSGSAGWSALVERAEGLDPDDTFLLSELRAVPDADRIGPALATLADELTEAAYAPAEAFDWVLDSRRRLGSDAHVADECAPAVARTLARLALTAELAEDAVIAVPYARSGDLLSILHAENSSDTEHLYVAADPDPALVRLVRRRMLVRGVYEFHLDVVEGVEPDTDEWGDPHALVCALPYEAAETRTALSVLEHIQNLADLLSANRIAVILGPADALVHALPALGEADRLRSWFLAEGLLKAVIGLPDGVYPGRPAYRTAIWVLSRTPKLDRHGLVLMSDLTAEPITTSTLDTIVEETHVFHAAGWRADHRHEPRHAVLVPVLHLEPGTALTPQHRSNANRYTQKVEERPARIFELELAIEQLREQDRVDQSNPIRTHAVLRPENQPVRRTTVAHLLKERRLRRLPGHRIAAEHMTTDGHYPVLTSAEVIGVVPVGGRRIDRAILLTVYQHAEFTEPGDIVVTANPSFGAYVDEEGLSVVAYPARVLRARHDRDPERRVHPRVLAALLRAAAAEHGRASGAVRAARPIEDLLIPDLEPVEAEHYDAMLAEISRRTALLRQQTAALDDLVRLTAAGLTDGTLTLNTASP</sequence>
<dbReference type="AlphaFoldDB" id="A0A2N3WYM0"/>
<evidence type="ECO:0008006" key="3">
    <source>
        <dbReference type="Google" id="ProtNLM"/>
    </source>
</evidence>
<proteinExistence type="predicted"/>
<protein>
    <recommendedName>
        <fullName evidence="3">N-6 DNA methylase</fullName>
    </recommendedName>
</protein>
<reference evidence="1 2" key="1">
    <citation type="submission" date="2017-12" db="EMBL/GenBank/DDBJ databases">
        <title>Sequencing the genomes of 1000 Actinobacteria strains.</title>
        <authorList>
            <person name="Klenk H.-P."/>
        </authorList>
    </citation>
    <scope>NUCLEOTIDE SEQUENCE [LARGE SCALE GENOMIC DNA]</scope>
    <source>
        <strain evidence="1 2">DSM 44489</strain>
    </source>
</reference>